<keyword evidence="1" id="KW-0677">Repeat</keyword>
<keyword evidence="6" id="KW-1185">Reference proteome</keyword>
<feature type="repeat" description="TPR" evidence="3">
    <location>
        <begin position="124"/>
        <end position="157"/>
    </location>
</feature>
<dbReference type="InterPro" id="IPR019734">
    <property type="entry name" value="TPR_rpt"/>
</dbReference>
<dbReference type="HOGENOM" id="CLU_003728_10_1_3"/>
<dbReference type="Gene3D" id="1.25.40.10">
    <property type="entry name" value="Tetratricopeptide repeat domain"/>
    <property type="match status" value="2"/>
</dbReference>
<feature type="repeat" description="TPR" evidence="3">
    <location>
        <begin position="56"/>
        <end position="89"/>
    </location>
</feature>
<dbReference type="InterPro" id="IPR011990">
    <property type="entry name" value="TPR-like_helical_dom_sf"/>
</dbReference>
<dbReference type="eggNOG" id="COG0457">
    <property type="taxonomic scope" value="Bacteria"/>
</dbReference>
<gene>
    <name evidence="5" type="ordered locus">Cyan7822_0991</name>
</gene>
<dbReference type="OrthoDB" id="422167at2"/>
<evidence type="ECO:0000256" key="2">
    <source>
        <dbReference type="ARBA" id="ARBA00022803"/>
    </source>
</evidence>
<dbReference type="Proteomes" id="UP000008206">
    <property type="component" value="Chromosome"/>
</dbReference>
<dbReference type="SUPFAM" id="SSF48452">
    <property type="entry name" value="TPR-like"/>
    <property type="match status" value="1"/>
</dbReference>
<name>E0UDZ7_GLOV7</name>
<dbReference type="EMBL" id="CP002198">
    <property type="protein sequence ID" value="ADN13001.1"/>
    <property type="molecule type" value="Genomic_DNA"/>
</dbReference>
<dbReference type="STRING" id="497965.Cyan7822_0991"/>
<dbReference type="AlphaFoldDB" id="E0UDZ7"/>
<dbReference type="GO" id="GO:0046813">
    <property type="term" value="P:receptor-mediated virion attachment to host cell"/>
    <property type="evidence" value="ECO:0007669"/>
    <property type="project" value="TreeGrafter"/>
</dbReference>
<evidence type="ECO:0000313" key="5">
    <source>
        <dbReference type="EMBL" id="ADN13001.1"/>
    </source>
</evidence>
<evidence type="ECO:0000256" key="3">
    <source>
        <dbReference type="PROSITE-ProRule" id="PRU00339"/>
    </source>
</evidence>
<feature type="chain" id="PRO_5003141263" evidence="4">
    <location>
        <begin position="22"/>
        <end position="178"/>
    </location>
</feature>
<organism evidence="5 6">
    <name type="scientific">Gloeothece verrucosa (strain PCC 7822)</name>
    <name type="common">Cyanothece sp. (strain PCC 7822)</name>
    <dbReference type="NCBI Taxonomy" id="497965"/>
    <lineage>
        <taxon>Bacteria</taxon>
        <taxon>Bacillati</taxon>
        <taxon>Cyanobacteriota</taxon>
        <taxon>Cyanophyceae</taxon>
        <taxon>Oscillatoriophycideae</taxon>
        <taxon>Chroococcales</taxon>
        <taxon>Aphanothecaceae</taxon>
        <taxon>Gloeothece</taxon>
        <taxon>Gloeothece verrucosa</taxon>
    </lineage>
</organism>
<dbReference type="Pfam" id="PF00515">
    <property type="entry name" value="TPR_1"/>
    <property type="match status" value="1"/>
</dbReference>
<dbReference type="PROSITE" id="PS50005">
    <property type="entry name" value="TPR"/>
    <property type="match status" value="3"/>
</dbReference>
<dbReference type="InterPro" id="IPR050498">
    <property type="entry name" value="Ycf3"/>
</dbReference>
<dbReference type="Pfam" id="PF13414">
    <property type="entry name" value="TPR_11"/>
    <property type="match status" value="1"/>
</dbReference>
<evidence type="ECO:0000256" key="1">
    <source>
        <dbReference type="ARBA" id="ARBA00022737"/>
    </source>
</evidence>
<dbReference type="GO" id="GO:0009279">
    <property type="term" value="C:cell outer membrane"/>
    <property type="evidence" value="ECO:0007669"/>
    <property type="project" value="TreeGrafter"/>
</dbReference>
<proteinExistence type="predicted"/>
<dbReference type="RefSeq" id="WP_013321109.1">
    <property type="nucleotide sequence ID" value="NC_014501.1"/>
</dbReference>
<feature type="signal peptide" evidence="4">
    <location>
        <begin position="1"/>
        <end position="21"/>
    </location>
</feature>
<evidence type="ECO:0000313" key="6">
    <source>
        <dbReference type="Proteomes" id="UP000008206"/>
    </source>
</evidence>
<protein>
    <submittedName>
        <fullName evidence="5">TPR repeat-containing protein</fullName>
    </submittedName>
</protein>
<reference evidence="6" key="1">
    <citation type="journal article" date="2011" name="MBio">
        <title>Novel metabolic attributes of the genus Cyanothece, comprising a group of unicellular nitrogen-fixing Cyanobacteria.</title>
        <authorList>
            <person name="Bandyopadhyay A."/>
            <person name="Elvitigala T."/>
            <person name="Welsh E."/>
            <person name="Stockel J."/>
            <person name="Liberton M."/>
            <person name="Min H."/>
            <person name="Sherman L.A."/>
            <person name="Pakrasi H.B."/>
        </authorList>
    </citation>
    <scope>NUCLEOTIDE SEQUENCE [LARGE SCALE GENOMIC DNA]</scope>
    <source>
        <strain evidence="6">PCC 7822</strain>
    </source>
</reference>
<dbReference type="PANTHER" id="PTHR44858">
    <property type="entry name" value="TETRATRICOPEPTIDE REPEAT PROTEIN 6"/>
    <property type="match status" value="1"/>
</dbReference>
<accession>E0UDZ7</accession>
<keyword evidence="2 3" id="KW-0802">TPR repeat</keyword>
<dbReference type="SMART" id="SM00028">
    <property type="entry name" value="TPR"/>
    <property type="match status" value="3"/>
</dbReference>
<dbReference type="KEGG" id="cyj:Cyan7822_0991"/>
<dbReference type="PANTHER" id="PTHR44858:SF1">
    <property type="entry name" value="UDP-N-ACETYLGLUCOSAMINE--PEPTIDE N-ACETYLGLUCOSAMINYLTRANSFERASE SPINDLY-RELATED"/>
    <property type="match status" value="1"/>
</dbReference>
<sequence>MKAKLTLIYLLIGFSFFPVLAEKSAGAMTENKLIAQGSSSEIEMLNERINNNPNDAEAFQKRGAIYAYNEDYQKALEDYNEALNLDPNNALSYNYRGTAYYWLLNYQQALADYNQAIRLNPDLAVAYYNRGYVHQKLKDIPSAINDFQQGADLSLKQGDTQSYQEALEMIKNLQNGKI</sequence>
<dbReference type="PROSITE" id="PS50293">
    <property type="entry name" value="TPR_REGION"/>
    <property type="match status" value="2"/>
</dbReference>
<feature type="repeat" description="TPR" evidence="3">
    <location>
        <begin position="90"/>
        <end position="123"/>
    </location>
</feature>
<evidence type="ECO:0000256" key="4">
    <source>
        <dbReference type="SAM" id="SignalP"/>
    </source>
</evidence>
<keyword evidence="4" id="KW-0732">Signal</keyword>